<keyword evidence="2" id="KW-1185">Reference proteome</keyword>
<protein>
    <submittedName>
        <fullName evidence="1">5024_t:CDS:1</fullName>
    </submittedName>
</protein>
<evidence type="ECO:0000313" key="1">
    <source>
        <dbReference type="EMBL" id="CAG8602226.1"/>
    </source>
</evidence>
<dbReference type="EMBL" id="CAJVPJ010001738">
    <property type="protein sequence ID" value="CAG8602226.1"/>
    <property type="molecule type" value="Genomic_DNA"/>
</dbReference>
<organism evidence="1 2">
    <name type="scientific">Paraglomus occultum</name>
    <dbReference type="NCBI Taxonomy" id="144539"/>
    <lineage>
        <taxon>Eukaryota</taxon>
        <taxon>Fungi</taxon>
        <taxon>Fungi incertae sedis</taxon>
        <taxon>Mucoromycota</taxon>
        <taxon>Glomeromycotina</taxon>
        <taxon>Glomeromycetes</taxon>
        <taxon>Paraglomerales</taxon>
        <taxon>Paraglomeraceae</taxon>
        <taxon>Paraglomus</taxon>
    </lineage>
</organism>
<comment type="caution">
    <text evidence="1">The sequence shown here is derived from an EMBL/GenBank/DDBJ whole genome shotgun (WGS) entry which is preliminary data.</text>
</comment>
<reference evidence="1" key="1">
    <citation type="submission" date="2021-06" db="EMBL/GenBank/DDBJ databases">
        <authorList>
            <person name="Kallberg Y."/>
            <person name="Tangrot J."/>
            <person name="Rosling A."/>
        </authorList>
    </citation>
    <scope>NUCLEOTIDE SEQUENCE</scope>
    <source>
        <strain evidence="1">IA702</strain>
    </source>
</reference>
<accession>A0A9N9CG42</accession>
<sequence length="47" mass="5097">LMNCSQPSNVAVRYGIILINTPTPELPSEAAGATVIPARDVHTDNYW</sequence>
<evidence type="ECO:0000313" key="2">
    <source>
        <dbReference type="Proteomes" id="UP000789572"/>
    </source>
</evidence>
<dbReference type="AlphaFoldDB" id="A0A9N9CG42"/>
<proteinExistence type="predicted"/>
<gene>
    <name evidence="1" type="ORF">POCULU_LOCUS7525</name>
</gene>
<dbReference type="Proteomes" id="UP000789572">
    <property type="component" value="Unassembled WGS sequence"/>
</dbReference>
<name>A0A9N9CG42_9GLOM</name>
<feature type="non-terminal residue" evidence="1">
    <location>
        <position position="1"/>
    </location>
</feature>